<protein>
    <recommendedName>
        <fullName evidence="4">Dmrt1</fullName>
    </recommendedName>
</protein>
<dbReference type="EMBL" id="JAUSVK010000001">
    <property type="protein sequence ID" value="MDQ0392209.1"/>
    <property type="molecule type" value="Genomic_DNA"/>
</dbReference>
<gene>
    <name evidence="2" type="ORF">J3R73_002001</name>
</gene>
<evidence type="ECO:0008006" key="4">
    <source>
        <dbReference type="Google" id="ProtNLM"/>
    </source>
</evidence>
<organism evidence="2 3">
    <name type="scientific">Labrys monachus</name>
    <dbReference type="NCBI Taxonomy" id="217067"/>
    <lineage>
        <taxon>Bacteria</taxon>
        <taxon>Pseudomonadati</taxon>
        <taxon>Pseudomonadota</taxon>
        <taxon>Alphaproteobacteria</taxon>
        <taxon>Hyphomicrobiales</taxon>
        <taxon>Xanthobacteraceae</taxon>
        <taxon>Labrys</taxon>
    </lineage>
</organism>
<evidence type="ECO:0000256" key="1">
    <source>
        <dbReference type="SAM" id="MobiDB-lite"/>
    </source>
</evidence>
<name>A0ABU0FC68_9HYPH</name>
<sequence length="34" mass="3635">MNEMTPALSASAISPPCNRNKEPPEEDQSSGKAF</sequence>
<comment type="caution">
    <text evidence="2">The sequence shown here is derived from an EMBL/GenBank/DDBJ whole genome shotgun (WGS) entry which is preliminary data.</text>
</comment>
<keyword evidence="3" id="KW-1185">Reference proteome</keyword>
<accession>A0ABU0FC68</accession>
<reference evidence="2 3" key="1">
    <citation type="submission" date="2023-07" db="EMBL/GenBank/DDBJ databases">
        <title>Genomic Encyclopedia of Type Strains, Phase IV (KMG-IV): sequencing the most valuable type-strain genomes for metagenomic binning, comparative biology and taxonomic classification.</title>
        <authorList>
            <person name="Goeker M."/>
        </authorList>
    </citation>
    <scope>NUCLEOTIDE SEQUENCE [LARGE SCALE GENOMIC DNA]</scope>
    <source>
        <strain evidence="2 3">DSM 5896</strain>
    </source>
</reference>
<dbReference type="Proteomes" id="UP001237448">
    <property type="component" value="Unassembled WGS sequence"/>
</dbReference>
<evidence type="ECO:0000313" key="2">
    <source>
        <dbReference type="EMBL" id="MDQ0392209.1"/>
    </source>
</evidence>
<feature type="region of interest" description="Disordered" evidence="1">
    <location>
        <begin position="1"/>
        <end position="34"/>
    </location>
</feature>
<evidence type="ECO:0000313" key="3">
    <source>
        <dbReference type="Proteomes" id="UP001237448"/>
    </source>
</evidence>
<proteinExistence type="predicted"/>